<accession>A0ACC1K3J2</accession>
<dbReference type="EMBL" id="JANBUJ010000302">
    <property type="protein sequence ID" value="KAJ2772892.1"/>
    <property type="molecule type" value="Genomic_DNA"/>
</dbReference>
<name>A0ACC1K3J2_9FUNG</name>
<sequence length="114" mass="11957">MAQSKPVATKPATGPVSLKDGKIMVRLHVKPGARASGVTGVDDEHVHLRLAAPPREGEANKEAVRVVAALLGIPKSAVWLEHGQRSRSKTVAFHQDGHTAEGVISALQSAVSDD</sequence>
<keyword evidence="2" id="KW-1185">Reference proteome</keyword>
<comment type="caution">
    <text evidence="1">The sequence shown here is derived from an EMBL/GenBank/DDBJ whole genome shotgun (WGS) entry which is preliminary data.</text>
</comment>
<evidence type="ECO:0000313" key="2">
    <source>
        <dbReference type="Proteomes" id="UP001140234"/>
    </source>
</evidence>
<reference evidence="1" key="1">
    <citation type="submission" date="2022-07" db="EMBL/GenBank/DDBJ databases">
        <title>Phylogenomic reconstructions and comparative analyses of Kickxellomycotina fungi.</title>
        <authorList>
            <person name="Reynolds N.K."/>
            <person name="Stajich J.E."/>
            <person name="Barry K."/>
            <person name="Grigoriev I.V."/>
            <person name="Crous P."/>
            <person name="Smith M.E."/>
        </authorList>
    </citation>
    <scope>NUCLEOTIDE SEQUENCE</scope>
    <source>
        <strain evidence="1">CBS 109366</strain>
    </source>
</reference>
<organism evidence="1 2">
    <name type="scientific">Coemansia nantahalensis</name>
    <dbReference type="NCBI Taxonomy" id="2789366"/>
    <lineage>
        <taxon>Eukaryota</taxon>
        <taxon>Fungi</taxon>
        <taxon>Fungi incertae sedis</taxon>
        <taxon>Zoopagomycota</taxon>
        <taxon>Kickxellomycotina</taxon>
        <taxon>Kickxellomycetes</taxon>
        <taxon>Kickxellales</taxon>
        <taxon>Kickxellaceae</taxon>
        <taxon>Coemansia</taxon>
    </lineage>
</organism>
<evidence type="ECO:0000313" key="1">
    <source>
        <dbReference type="EMBL" id="KAJ2772892.1"/>
    </source>
</evidence>
<protein>
    <submittedName>
        <fullName evidence="1">Uncharacterized protein</fullName>
    </submittedName>
</protein>
<proteinExistence type="predicted"/>
<gene>
    <name evidence="1" type="ORF">IWQ57_001564</name>
</gene>
<dbReference type="Proteomes" id="UP001140234">
    <property type="component" value="Unassembled WGS sequence"/>
</dbReference>